<dbReference type="CDD" id="cd07770">
    <property type="entry name" value="ASKHA_NBD_FGGY_GntK"/>
    <property type="match status" value="1"/>
</dbReference>
<organism evidence="7 8">
    <name type="scientific">Neobacillus kokaensis</name>
    <dbReference type="NCBI Taxonomy" id="2759023"/>
    <lineage>
        <taxon>Bacteria</taxon>
        <taxon>Bacillati</taxon>
        <taxon>Bacillota</taxon>
        <taxon>Bacilli</taxon>
        <taxon>Bacillales</taxon>
        <taxon>Bacillaceae</taxon>
        <taxon>Neobacillus</taxon>
    </lineage>
</organism>
<feature type="domain" description="Carbohydrate kinase FGGY C-terminal" evidence="6">
    <location>
        <begin position="259"/>
        <end position="442"/>
    </location>
</feature>
<evidence type="ECO:0000256" key="2">
    <source>
        <dbReference type="ARBA" id="ARBA00022679"/>
    </source>
</evidence>
<name>A0ABQ3NC34_9BACI</name>
<dbReference type="PANTHER" id="PTHR43095:SF2">
    <property type="entry name" value="GLUCONOKINASE"/>
    <property type="match status" value="1"/>
</dbReference>
<keyword evidence="2 4" id="KW-0808">Transferase</keyword>
<reference evidence="7 8" key="1">
    <citation type="journal article" date="2022" name="Int. J. Syst. Evol. Microbiol.">
        <title>Neobacillus kokaensis sp. nov., isolated from soil.</title>
        <authorList>
            <person name="Yuki K."/>
            <person name="Matsubara H."/>
            <person name="Yamaguchi S."/>
        </authorList>
    </citation>
    <scope>NUCLEOTIDE SEQUENCE [LARGE SCALE GENOMIC DNA]</scope>
    <source>
        <strain evidence="7 8">LOB 377</strain>
    </source>
</reference>
<dbReference type="InterPro" id="IPR043129">
    <property type="entry name" value="ATPase_NBD"/>
</dbReference>
<evidence type="ECO:0000256" key="1">
    <source>
        <dbReference type="ARBA" id="ARBA00009156"/>
    </source>
</evidence>
<dbReference type="PROSITE" id="PS00445">
    <property type="entry name" value="FGGY_KINASES_2"/>
    <property type="match status" value="1"/>
</dbReference>
<sequence>MSQEFVLGLDIGTTSVKACIFHLNGKLAAEVEKMNSFYYPQQGWAEQDPVEIERSSVAAIREAVEKAGIEKNELISVGFSAAMHSLICVDQKGKPLSNALIWTDGRSFAQAEKVSATNGKNIYVKTGTPIHPMTPFMKLLWMKETNYEPYIQAAYFMSIKEFLLYHWFNERVIDYSMASATGLFNPETHTWESDVVRYVGISEGQLSAIVPPTKVLTGISGRVAAEMGINPETPFVMGAADGQLANLGIGAILPGEVAVSVGTSGAIRQFTDGVKIGANQETFCYSFTEATTIIGGPTNNGGIALQWLKDLLGGNESFEEFLSHAEKVTPGAEGLIFLPYLNGERAPIWNQRAKGNFYGVSITHKKEHFIRAVLEGITFNLYQIGKALEALSGEPKKLYVNGGLARSPLWLQMMADVFEAEIYIPESHHSAAWGAAWTALVATNKAASFEEIKENIPMGDAIVPNKKNSRKYKNIYQKYELLANTMENFSK</sequence>
<dbReference type="Gene3D" id="3.30.420.40">
    <property type="match status" value="2"/>
</dbReference>
<dbReference type="InterPro" id="IPR050406">
    <property type="entry name" value="FGGY_Carb_Kinase"/>
</dbReference>
<dbReference type="InterPro" id="IPR018483">
    <property type="entry name" value="Carb_kinase_FGGY_CS"/>
</dbReference>
<gene>
    <name evidence="7" type="ORF">AM1BK_50220</name>
</gene>
<evidence type="ECO:0000256" key="4">
    <source>
        <dbReference type="RuleBase" id="RU003733"/>
    </source>
</evidence>
<dbReference type="InterPro" id="IPR018484">
    <property type="entry name" value="FGGY_N"/>
</dbReference>
<dbReference type="Pfam" id="PF00370">
    <property type="entry name" value="FGGY_N"/>
    <property type="match status" value="1"/>
</dbReference>
<dbReference type="GO" id="GO:0016301">
    <property type="term" value="F:kinase activity"/>
    <property type="evidence" value="ECO:0007669"/>
    <property type="project" value="UniProtKB-KW"/>
</dbReference>
<evidence type="ECO:0000313" key="8">
    <source>
        <dbReference type="Proteomes" id="UP000637074"/>
    </source>
</evidence>
<dbReference type="InterPro" id="IPR000577">
    <property type="entry name" value="Carb_kinase_FGGY"/>
</dbReference>
<dbReference type="Pfam" id="PF02782">
    <property type="entry name" value="FGGY_C"/>
    <property type="match status" value="1"/>
</dbReference>
<dbReference type="SUPFAM" id="SSF53067">
    <property type="entry name" value="Actin-like ATPase domain"/>
    <property type="match status" value="2"/>
</dbReference>
<dbReference type="EMBL" id="BNDS01000044">
    <property type="protein sequence ID" value="GHI01480.1"/>
    <property type="molecule type" value="Genomic_DNA"/>
</dbReference>
<evidence type="ECO:0000256" key="3">
    <source>
        <dbReference type="ARBA" id="ARBA00022777"/>
    </source>
</evidence>
<accession>A0ABQ3NC34</accession>
<evidence type="ECO:0000313" key="7">
    <source>
        <dbReference type="EMBL" id="GHI01480.1"/>
    </source>
</evidence>
<feature type="domain" description="Carbohydrate kinase FGGY N-terminal" evidence="5">
    <location>
        <begin position="6"/>
        <end position="248"/>
    </location>
</feature>
<comment type="caution">
    <text evidence="7">The sequence shown here is derived from an EMBL/GenBank/DDBJ whole genome shotgun (WGS) entry which is preliminary data.</text>
</comment>
<dbReference type="Proteomes" id="UP000637074">
    <property type="component" value="Unassembled WGS sequence"/>
</dbReference>
<proteinExistence type="inferred from homology"/>
<protein>
    <submittedName>
        <fullName evidence="7">Gluconate kinase</fullName>
    </submittedName>
</protein>
<evidence type="ECO:0000259" key="6">
    <source>
        <dbReference type="Pfam" id="PF02782"/>
    </source>
</evidence>
<keyword evidence="3 4" id="KW-0418">Kinase</keyword>
<evidence type="ECO:0000259" key="5">
    <source>
        <dbReference type="Pfam" id="PF00370"/>
    </source>
</evidence>
<keyword evidence="8" id="KW-1185">Reference proteome</keyword>
<dbReference type="PANTHER" id="PTHR43095">
    <property type="entry name" value="SUGAR KINASE"/>
    <property type="match status" value="1"/>
</dbReference>
<dbReference type="InterPro" id="IPR018485">
    <property type="entry name" value="FGGY_C"/>
</dbReference>
<dbReference type="PIRSF" id="PIRSF000538">
    <property type="entry name" value="GlpK"/>
    <property type="match status" value="1"/>
</dbReference>
<comment type="similarity">
    <text evidence="1 4">Belongs to the FGGY kinase family.</text>
</comment>
<dbReference type="RefSeq" id="WP_191277135.1">
    <property type="nucleotide sequence ID" value="NZ_BNDS01000044.1"/>
</dbReference>